<feature type="region of interest" description="Disordered" evidence="1">
    <location>
        <begin position="332"/>
        <end position="355"/>
    </location>
</feature>
<gene>
    <name evidence="2" type="ORF">FJTKL_07549</name>
</gene>
<evidence type="ECO:0000256" key="1">
    <source>
        <dbReference type="SAM" id="MobiDB-lite"/>
    </source>
</evidence>
<sequence>MDPQPSHANETDIKFRKASISILEEPHRDAVISAISRVLSTEIAEITYAQIVDGLPLLEVFKDVYGYLTVLDHPIHQHTQRKDNTLDTVRQFRDEFDPNILQFDIPLLSAFQAASPGSRAFGIRLIEIIAISVHQVAVLLYQNNSDLSTPGSAAQMVHTWTPPKDDYDGSLWWRFNRDGPPATLFLHRWYRNHAQYPHGAADVAGYWAENRVLGGVVLFNRKAEAREGSSVGVDAVYLHPDRNEVTYRICLLTDAQKKALLDFLLNKSGTGSTCPLPIIPDETNRQRVDPEEPIRYTGVYRDQWERKMPPPFWMGDGRGSCVYNPLDFTSKMEQEDARSRFRSRWDRRGDDDDDE</sequence>
<accession>A0ABR4ETT1</accession>
<name>A0ABR4ETT1_9PEZI</name>
<comment type="caution">
    <text evidence="2">The sequence shown here is derived from an EMBL/GenBank/DDBJ whole genome shotgun (WGS) entry which is preliminary data.</text>
</comment>
<organism evidence="2 3">
    <name type="scientific">Diaporthe vaccinii</name>
    <dbReference type="NCBI Taxonomy" id="105482"/>
    <lineage>
        <taxon>Eukaryota</taxon>
        <taxon>Fungi</taxon>
        <taxon>Dikarya</taxon>
        <taxon>Ascomycota</taxon>
        <taxon>Pezizomycotina</taxon>
        <taxon>Sordariomycetes</taxon>
        <taxon>Sordariomycetidae</taxon>
        <taxon>Diaporthales</taxon>
        <taxon>Diaporthaceae</taxon>
        <taxon>Diaporthe</taxon>
        <taxon>Diaporthe eres species complex</taxon>
    </lineage>
</organism>
<proteinExistence type="predicted"/>
<dbReference type="Proteomes" id="UP001600888">
    <property type="component" value="Unassembled WGS sequence"/>
</dbReference>
<keyword evidence="3" id="KW-1185">Reference proteome</keyword>
<reference evidence="2 3" key="1">
    <citation type="submission" date="2024-03" db="EMBL/GenBank/DDBJ databases">
        <title>A high-quality draft genome sequence of Diaporthe vaccinii, a causative agent of upright dieback and viscid rot disease in cranberry plants.</title>
        <authorList>
            <person name="Sarrasin M."/>
            <person name="Lang B.F."/>
            <person name="Burger G."/>
        </authorList>
    </citation>
    <scope>NUCLEOTIDE SEQUENCE [LARGE SCALE GENOMIC DNA]</scope>
    <source>
        <strain evidence="2 3">IS7</strain>
    </source>
</reference>
<evidence type="ECO:0000313" key="3">
    <source>
        <dbReference type="Proteomes" id="UP001600888"/>
    </source>
</evidence>
<evidence type="ECO:0000313" key="2">
    <source>
        <dbReference type="EMBL" id="KAL2285837.1"/>
    </source>
</evidence>
<protein>
    <submittedName>
        <fullName evidence="2">Uncharacterized protein</fullName>
    </submittedName>
</protein>
<dbReference type="EMBL" id="JBAWTH010000028">
    <property type="protein sequence ID" value="KAL2285837.1"/>
    <property type="molecule type" value="Genomic_DNA"/>
</dbReference>